<keyword evidence="2" id="KW-1185">Reference proteome</keyword>
<reference evidence="2" key="1">
    <citation type="journal article" date="2019" name="Int. J. Syst. Evol. Microbiol.">
        <title>The Global Catalogue of Microorganisms (GCM) 10K type strain sequencing project: providing services to taxonomists for standard genome sequencing and annotation.</title>
        <authorList>
            <consortium name="The Broad Institute Genomics Platform"/>
            <consortium name="The Broad Institute Genome Sequencing Center for Infectious Disease"/>
            <person name="Wu L."/>
            <person name="Ma J."/>
        </authorList>
    </citation>
    <scope>NUCLEOTIDE SEQUENCE [LARGE SCALE GENOMIC DNA]</scope>
    <source>
        <strain evidence="2">JCM 17066</strain>
    </source>
</reference>
<evidence type="ECO:0000313" key="2">
    <source>
        <dbReference type="Proteomes" id="UP001596045"/>
    </source>
</evidence>
<proteinExistence type="predicted"/>
<dbReference type="RefSeq" id="WP_378998087.1">
    <property type="nucleotide sequence ID" value="NZ_JBHSMT010000025.1"/>
</dbReference>
<organism evidence="1 2">
    <name type="scientific">Paraherbaspirillum soli</name>
    <dbReference type="NCBI Taxonomy" id="631222"/>
    <lineage>
        <taxon>Bacteria</taxon>
        <taxon>Pseudomonadati</taxon>
        <taxon>Pseudomonadota</taxon>
        <taxon>Betaproteobacteria</taxon>
        <taxon>Burkholderiales</taxon>
        <taxon>Oxalobacteraceae</taxon>
        <taxon>Paraherbaspirillum</taxon>
    </lineage>
</organism>
<comment type="caution">
    <text evidence="1">The sequence shown here is derived from an EMBL/GenBank/DDBJ whole genome shotgun (WGS) entry which is preliminary data.</text>
</comment>
<sequence>MSKKTPKSLHQPFSWLNDALRADALAQCVADTKDLCRGIQTCLELVHASYLAQGDYADDYFPPVLDAVASERPLRLAIVVAGMLAEQAERNVDGLNELPNEATGRVQAGGHNA</sequence>
<evidence type="ECO:0000313" key="1">
    <source>
        <dbReference type="EMBL" id="MFC5474979.1"/>
    </source>
</evidence>
<dbReference type="Proteomes" id="UP001596045">
    <property type="component" value="Unassembled WGS sequence"/>
</dbReference>
<protein>
    <submittedName>
        <fullName evidence="1">Uncharacterized protein</fullName>
    </submittedName>
</protein>
<dbReference type="EMBL" id="JBHSMT010000025">
    <property type="protein sequence ID" value="MFC5474979.1"/>
    <property type="molecule type" value="Genomic_DNA"/>
</dbReference>
<name>A0ABW0MA01_9BURK</name>
<accession>A0ABW0MA01</accession>
<gene>
    <name evidence="1" type="ORF">ACFPM8_13540</name>
</gene>